<keyword evidence="4" id="KW-1185">Reference proteome</keyword>
<evidence type="ECO:0000259" key="1">
    <source>
        <dbReference type="Pfam" id="PF00501"/>
    </source>
</evidence>
<organism evidence="3 4">
    <name type="scientific">Zavarzinia aquatilis</name>
    <dbReference type="NCBI Taxonomy" id="2211142"/>
    <lineage>
        <taxon>Bacteria</taxon>
        <taxon>Pseudomonadati</taxon>
        <taxon>Pseudomonadota</taxon>
        <taxon>Alphaproteobacteria</taxon>
        <taxon>Rhodospirillales</taxon>
        <taxon>Zavarziniaceae</taxon>
        <taxon>Zavarzinia</taxon>
    </lineage>
</organism>
<comment type="caution">
    <text evidence="3">The sequence shown here is derived from an EMBL/GenBank/DDBJ whole genome shotgun (WGS) entry which is preliminary data.</text>
</comment>
<dbReference type="AlphaFoldDB" id="A0A317EGA4"/>
<dbReference type="InterPro" id="IPR042099">
    <property type="entry name" value="ANL_N_sf"/>
</dbReference>
<reference evidence="3 4" key="1">
    <citation type="submission" date="2018-05" db="EMBL/GenBank/DDBJ databases">
        <title>Zavarzinia sp. HR-AS.</title>
        <authorList>
            <person name="Lee Y."/>
            <person name="Jeon C.O."/>
        </authorList>
    </citation>
    <scope>NUCLEOTIDE SEQUENCE [LARGE SCALE GENOMIC DNA]</scope>
    <source>
        <strain evidence="3 4">HR-AS</strain>
    </source>
</reference>
<protein>
    <submittedName>
        <fullName evidence="3">Acyl-CoA synthetase</fullName>
    </submittedName>
</protein>
<dbReference type="SUPFAM" id="SSF56801">
    <property type="entry name" value="Acetyl-CoA synthetase-like"/>
    <property type="match status" value="1"/>
</dbReference>
<dbReference type="Pfam" id="PF13193">
    <property type="entry name" value="AMP-binding_C"/>
    <property type="match status" value="1"/>
</dbReference>
<feature type="domain" description="AMP-dependent synthetase/ligase" evidence="1">
    <location>
        <begin position="25"/>
        <end position="397"/>
    </location>
</feature>
<dbReference type="PANTHER" id="PTHR43767:SF1">
    <property type="entry name" value="NONRIBOSOMAL PEPTIDE SYNTHASE PES1 (EUROFUNG)-RELATED"/>
    <property type="match status" value="1"/>
</dbReference>
<gene>
    <name evidence="3" type="ORF">DKG74_06075</name>
</gene>
<dbReference type="InterPro" id="IPR045851">
    <property type="entry name" value="AMP-bd_C_sf"/>
</dbReference>
<dbReference type="EMBL" id="QGLE01000002">
    <property type="protein sequence ID" value="PWR25326.1"/>
    <property type="molecule type" value="Genomic_DNA"/>
</dbReference>
<sequence>MGQPDKAFEWNYGDLFDAVEAVIPGENPALIHGDQVVTWGAFRHRTNSMAANWLSRGFEPGERVAFYLRNHPAYMEGVAAALKARLVHVNVNYRYVADEVRYILDNSDAAIVIFGRAFAPAVAAIAGNLPGVRLWLCVEDGSTADVPDFAIPYEALANGGDGAPLSLSRSPDDQIMLYTGGTTGLPKGVIWRHDAARKVLLNPALSPVIPADLEQHRAMVEATGRGPVCLPACPLMHGTGLFTALSAMIVGGTVVTLTSPHLDVDELWCAVRDRRVEQIIIVGDAFAKPMLRGLQGAAAGFDLSSLVAIISSGIMWSVEVKQALLGHLPKVALVDSFGSSEAMGFGMSIMTAAGEVGTARFQIGEQTRVFTTDGKAVEPGSGEIGLVARGEPIPSGYHKDPVKTAAVFKVIDGVRYAIPGDYCTVEADGTITLIGRGSGCINTAGEKVFPEEVEEVLKLHPDVEDVLVVGLPDEKWGQAVTAVIELADRGERTEDLYRGHVRAHLAAYKAPKRVVFVDRMFRAPNGKADYRLARDFAIEQLGRDAQV</sequence>
<dbReference type="InterPro" id="IPR025110">
    <property type="entry name" value="AMP-bd_C"/>
</dbReference>
<evidence type="ECO:0000313" key="3">
    <source>
        <dbReference type="EMBL" id="PWR25326.1"/>
    </source>
</evidence>
<dbReference type="PROSITE" id="PS00455">
    <property type="entry name" value="AMP_BINDING"/>
    <property type="match status" value="1"/>
</dbReference>
<dbReference type="Pfam" id="PF00501">
    <property type="entry name" value="AMP-binding"/>
    <property type="match status" value="1"/>
</dbReference>
<dbReference type="Gene3D" id="3.40.50.12780">
    <property type="entry name" value="N-terminal domain of ligase-like"/>
    <property type="match status" value="1"/>
</dbReference>
<dbReference type="InterPro" id="IPR020845">
    <property type="entry name" value="AMP-binding_CS"/>
</dbReference>
<dbReference type="InterPro" id="IPR050237">
    <property type="entry name" value="ATP-dep_AMP-bd_enzyme"/>
</dbReference>
<accession>A0A317EGA4</accession>
<name>A0A317EGA4_9PROT</name>
<evidence type="ECO:0000259" key="2">
    <source>
        <dbReference type="Pfam" id="PF13193"/>
    </source>
</evidence>
<dbReference type="OrthoDB" id="9803968at2"/>
<dbReference type="PANTHER" id="PTHR43767">
    <property type="entry name" value="LONG-CHAIN-FATTY-ACID--COA LIGASE"/>
    <property type="match status" value="1"/>
</dbReference>
<dbReference type="Proteomes" id="UP000245461">
    <property type="component" value="Unassembled WGS sequence"/>
</dbReference>
<dbReference type="NCBIfam" id="NF005863">
    <property type="entry name" value="PRK07798.1"/>
    <property type="match status" value="1"/>
</dbReference>
<feature type="domain" description="AMP-binding enzyme C-terminal" evidence="2">
    <location>
        <begin position="452"/>
        <end position="527"/>
    </location>
</feature>
<evidence type="ECO:0000313" key="4">
    <source>
        <dbReference type="Proteomes" id="UP000245461"/>
    </source>
</evidence>
<dbReference type="Gene3D" id="3.30.300.30">
    <property type="match status" value="1"/>
</dbReference>
<proteinExistence type="predicted"/>
<dbReference type="RefSeq" id="WP_109903661.1">
    <property type="nucleotide sequence ID" value="NZ_QGLE01000002.1"/>
</dbReference>
<dbReference type="InterPro" id="IPR000873">
    <property type="entry name" value="AMP-dep_synth/lig_dom"/>
</dbReference>
<dbReference type="GO" id="GO:0016878">
    <property type="term" value="F:acid-thiol ligase activity"/>
    <property type="evidence" value="ECO:0007669"/>
    <property type="project" value="UniProtKB-ARBA"/>
</dbReference>